<dbReference type="PROSITE" id="PS50893">
    <property type="entry name" value="ABC_TRANSPORTER_2"/>
    <property type="match status" value="1"/>
</dbReference>
<dbReference type="Proteomes" id="UP001442364">
    <property type="component" value="Unassembled WGS sequence"/>
</dbReference>
<evidence type="ECO:0000256" key="2">
    <source>
        <dbReference type="ARBA" id="ARBA00022448"/>
    </source>
</evidence>
<dbReference type="PROSITE" id="PS00211">
    <property type="entry name" value="ABC_TRANSPORTER_1"/>
    <property type="match status" value="1"/>
</dbReference>
<dbReference type="Pfam" id="PF00005">
    <property type="entry name" value="ABC_tran"/>
    <property type="match status" value="1"/>
</dbReference>
<sequence>MELKITDLKKTYGNVKALKGINYTFTPGVYGILGANGAGKSTMINLITDNVSRDKNGGSIMYSDGEDNTVSKELVDILKLGAKFRGVVGYMPQQQGFYEEFSPKAFLKYMAEIKGVKSVKSVDEAGNVTIKKVNQQIDELLEVVNLTSVAYKKIGGFSGGMKQRVLLAQALLGDPKILILDEPTAGLDPKERIGIRNYIAELSRDKIILFATHVVSDIECIADKVLLLKDGEIIATGTPSQLIENMQGKVGEVVCTLSDVADLQGKYHIGNIRQRKNGMVLRLVGDELPEEAVRVDNDIDLEDVYLYYFE</sequence>
<dbReference type="RefSeq" id="WP_090140954.1">
    <property type="nucleotide sequence ID" value="NZ_DAWCMB010000101.1"/>
</dbReference>
<organism evidence="6 7">
    <name type="scientific">[Lactobacillus] rogosae</name>
    <dbReference type="NCBI Taxonomy" id="706562"/>
    <lineage>
        <taxon>Bacteria</taxon>
        <taxon>Bacillati</taxon>
        <taxon>Bacillota</taxon>
        <taxon>Clostridia</taxon>
        <taxon>Lachnospirales</taxon>
        <taxon>Lachnospiraceae</taxon>
        <taxon>Lachnospira</taxon>
    </lineage>
</organism>
<dbReference type="SMART" id="SM00382">
    <property type="entry name" value="AAA"/>
    <property type="match status" value="1"/>
</dbReference>
<dbReference type="InterPro" id="IPR003593">
    <property type="entry name" value="AAA+_ATPase"/>
</dbReference>
<protein>
    <submittedName>
        <fullName evidence="6">ATP-binding cassette domain-containing protein</fullName>
    </submittedName>
</protein>
<proteinExistence type="inferred from homology"/>
<keyword evidence="7" id="KW-1185">Reference proteome</keyword>
<evidence type="ECO:0000256" key="3">
    <source>
        <dbReference type="ARBA" id="ARBA00022741"/>
    </source>
</evidence>
<keyword evidence="3" id="KW-0547">Nucleotide-binding</keyword>
<reference evidence="6 7" key="1">
    <citation type="submission" date="2024-03" db="EMBL/GenBank/DDBJ databases">
        <title>Human intestinal bacterial collection.</title>
        <authorList>
            <person name="Pauvert C."/>
            <person name="Hitch T.C.A."/>
            <person name="Clavel T."/>
        </authorList>
    </citation>
    <scope>NUCLEOTIDE SEQUENCE [LARGE SCALE GENOMIC DNA]</scope>
    <source>
        <strain evidence="6 7">CLA-AA-H255</strain>
    </source>
</reference>
<feature type="domain" description="ABC transporter" evidence="5">
    <location>
        <begin position="3"/>
        <end position="255"/>
    </location>
</feature>
<evidence type="ECO:0000259" key="5">
    <source>
        <dbReference type="PROSITE" id="PS50893"/>
    </source>
</evidence>
<dbReference type="PANTHER" id="PTHR43335">
    <property type="entry name" value="ABC TRANSPORTER, ATP-BINDING PROTEIN"/>
    <property type="match status" value="1"/>
</dbReference>
<dbReference type="Gene3D" id="3.40.50.300">
    <property type="entry name" value="P-loop containing nucleotide triphosphate hydrolases"/>
    <property type="match status" value="1"/>
</dbReference>
<name>A0ABV1BYC0_9FIRM</name>
<comment type="caution">
    <text evidence="6">The sequence shown here is derived from an EMBL/GenBank/DDBJ whole genome shotgun (WGS) entry which is preliminary data.</text>
</comment>
<keyword evidence="2" id="KW-0813">Transport</keyword>
<evidence type="ECO:0000313" key="7">
    <source>
        <dbReference type="Proteomes" id="UP001442364"/>
    </source>
</evidence>
<dbReference type="EMBL" id="JBBMER010000010">
    <property type="protein sequence ID" value="MEQ2380559.1"/>
    <property type="molecule type" value="Genomic_DNA"/>
</dbReference>
<evidence type="ECO:0000256" key="4">
    <source>
        <dbReference type="ARBA" id="ARBA00022840"/>
    </source>
</evidence>
<comment type="similarity">
    <text evidence="1">Belongs to the ABC transporter superfamily.</text>
</comment>
<dbReference type="InterPro" id="IPR027417">
    <property type="entry name" value="P-loop_NTPase"/>
</dbReference>
<dbReference type="InterPro" id="IPR003439">
    <property type="entry name" value="ABC_transporter-like_ATP-bd"/>
</dbReference>
<dbReference type="InterPro" id="IPR017871">
    <property type="entry name" value="ABC_transporter-like_CS"/>
</dbReference>
<dbReference type="SUPFAM" id="SSF52540">
    <property type="entry name" value="P-loop containing nucleoside triphosphate hydrolases"/>
    <property type="match status" value="1"/>
</dbReference>
<dbReference type="GO" id="GO:0005524">
    <property type="term" value="F:ATP binding"/>
    <property type="evidence" value="ECO:0007669"/>
    <property type="project" value="UniProtKB-KW"/>
</dbReference>
<accession>A0ABV1BYC0</accession>
<evidence type="ECO:0000256" key="1">
    <source>
        <dbReference type="ARBA" id="ARBA00005417"/>
    </source>
</evidence>
<dbReference type="PANTHER" id="PTHR43335:SF2">
    <property type="entry name" value="ABC TRANSPORTER, ATP-BINDING PROTEIN"/>
    <property type="match status" value="1"/>
</dbReference>
<evidence type="ECO:0000313" key="6">
    <source>
        <dbReference type="EMBL" id="MEQ2380559.1"/>
    </source>
</evidence>
<gene>
    <name evidence="6" type="ORF">WMO14_11895</name>
</gene>
<keyword evidence="4 6" id="KW-0067">ATP-binding</keyword>